<reference evidence="1 2" key="1">
    <citation type="submission" date="2018-03" db="EMBL/GenBank/DDBJ databases">
        <title>Characteristics and genome of n-alkane degrading marine bacteria Gordonia iterans isolated from crude oil contaminated in Tae-an, South Korea.</title>
        <authorList>
            <person name="Lee S.-S."/>
            <person name="Kim H."/>
        </authorList>
    </citation>
    <scope>NUCLEOTIDE SEQUENCE [LARGE SCALE GENOMIC DNA]</scope>
    <source>
        <strain evidence="1 2">Co17</strain>
    </source>
</reference>
<gene>
    <name evidence="1" type="ORF">C6V83_01005</name>
</gene>
<evidence type="ECO:0000313" key="2">
    <source>
        <dbReference type="Proteomes" id="UP000239814"/>
    </source>
</evidence>
<evidence type="ECO:0000313" key="1">
    <source>
        <dbReference type="EMBL" id="AVL99077.1"/>
    </source>
</evidence>
<dbReference type="Gene3D" id="3.40.50.300">
    <property type="entry name" value="P-loop containing nucleotide triphosphate hydrolases"/>
    <property type="match status" value="1"/>
</dbReference>
<dbReference type="KEGG" id="git:C6V83_01005"/>
<accession>A0A2S0KBL9</accession>
<protein>
    <recommendedName>
        <fullName evidence="3">ABC transporter domain-containing protein</fullName>
    </recommendedName>
</protein>
<evidence type="ECO:0008006" key="3">
    <source>
        <dbReference type="Google" id="ProtNLM"/>
    </source>
</evidence>
<dbReference type="InterPro" id="IPR027417">
    <property type="entry name" value="P-loop_NTPase"/>
</dbReference>
<name>A0A2S0KBL9_9ACTN</name>
<dbReference type="AlphaFoldDB" id="A0A2S0KBL9"/>
<organism evidence="1 2">
    <name type="scientific">Gordonia iterans</name>
    <dbReference type="NCBI Taxonomy" id="1004901"/>
    <lineage>
        <taxon>Bacteria</taxon>
        <taxon>Bacillati</taxon>
        <taxon>Actinomycetota</taxon>
        <taxon>Actinomycetes</taxon>
        <taxon>Mycobacteriales</taxon>
        <taxon>Gordoniaceae</taxon>
        <taxon>Gordonia</taxon>
    </lineage>
</organism>
<dbReference type="EMBL" id="CP027433">
    <property type="protein sequence ID" value="AVL99077.1"/>
    <property type="molecule type" value="Genomic_DNA"/>
</dbReference>
<keyword evidence="2" id="KW-1185">Reference proteome</keyword>
<proteinExistence type="predicted"/>
<sequence length="226" mass="24473">MPAVVARGITQDGPWGRVYGPLDLDVPAGGLTVLRAPAGPGRTALQMTLAGRMKPKSGSLTVLGRTGAKRIFAVSALAAIHDLDSHYTSVRVRDLINEQLRWDAPWYRMLRRADQAAYEALCRPVFGDRPLPPLDTFVQYLSELDGLLLRVALANTGCPPLLVVGNIDQVTSDENQRILVRRLAALGERQTVVTCTVNDVDPDLGHRTLIPVDLAPPAEPESGKEA</sequence>
<dbReference type="OrthoDB" id="4927383at2"/>
<dbReference type="Proteomes" id="UP000239814">
    <property type="component" value="Chromosome"/>
</dbReference>
<dbReference type="SUPFAM" id="SSF52540">
    <property type="entry name" value="P-loop containing nucleoside triphosphate hydrolases"/>
    <property type="match status" value="1"/>
</dbReference>
<dbReference type="RefSeq" id="WP_105940826.1">
    <property type="nucleotide sequence ID" value="NZ_CP027433.1"/>
</dbReference>